<feature type="domain" description="DUF6817" evidence="2">
    <location>
        <begin position="239"/>
        <end position="321"/>
    </location>
</feature>
<dbReference type="Proteomes" id="UP001317870">
    <property type="component" value="Chromosome"/>
</dbReference>
<keyword evidence="3" id="KW-0378">Hydrolase</keyword>
<dbReference type="RefSeq" id="WP_281880218.1">
    <property type="nucleotide sequence ID" value="NZ_AP026978.1"/>
</dbReference>
<dbReference type="InterPro" id="IPR049202">
    <property type="entry name" value="DUF6817"/>
</dbReference>
<evidence type="ECO:0000259" key="2">
    <source>
        <dbReference type="Pfam" id="PF20680"/>
    </source>
</evidence>
<dbReference type="InterPro" id="IPR000073">
    <property type="entry name" value="AB_hydrolase_1"/>
</dbReference>
<evidence type="ECO:0000313" key="4">
    <source>
        <dbReference type="Proteomes" id="UP001317870"/>
    </source>
</evidence>
<sequence length="409" mass="43746">MTDMTLTLPDVTLRATVTGAGPTVLLLHAGRERRDVWAPVTAGMTVCGLRTVAYDLRGHGESSGRATTLRAIADDVVEMVVREPAPIVVVGASLGGLAAVAALAEPSVAQRVAGLVLVDVVPDIDADRARRWLDDHGLLARETELTDDILASRSELHAIIAASDLPILLVRGGPRSPLGDADVDRLRMANRRVTVTRVPDAGHLIARDAPAELARIVSAHATKWLGTDDVVRRAFELQRALGAEQIDHPGGTLFEHLRRVHALTVEWNSAPRTRLASICHASFGTDGLPHALLPSTDRRRLDHVIGPDAAALVYLYGACDRSRTYRELGRRPLPVTDRFNGGSKTIGGTELRDFAVLTIANELDVARHARLAPSIRSDIRDLVAALAAYAPAEAAVALADEALARASTE</sequence>
<proteinExistence type="predicted"/>
<reference evidence="3 4" key="1">
    <citation type="submission" date="2022-11" db="EMBL/GenBank/DDBJ databases">
        <title>Genome Sequencing of Nocardia sp. ON39_IFM12276 and assembly.</title>
        <authorList>
            <person name="Shimojima M."/>
            <person name="Toyokawa M."/>
            <person name="Uesaka K."/>
        </authorList>
    </citation>
    <scope>NUCLEOTIDE SEQUENCE [LARGE SCALE GENOMIC DNA]</scope>
    <source>
        <strain evidence="3 4">IFM 12276</strain>
    </source>
</reference>
<dbReference type="InterPro" id="IPR029058">
    <property type="entry name" value="AB_hydrolase_fold"/>
</dbReference>
<protein>
    <submittedName>
        <fullName evidence="3">Alpha/beta hydrolase</fullName>
    </submittedName>
</protein>
<name>A0ABM8CYA8_9NOCA</name>
<dbReference type="EMBL" id="AP026978">
    <property type="protein sequence ID" value="BDT99984.1"/>
    <property type="molecule type" value="Genomic_DNA"/>
</dbReference>
<dbReference type="SUPFAM" id="SSF53474">
    <property type="entry name" value="alpha/beta-Hydrolases"/>
    <property type="match status" value="1"/>
</dbReference>
<dbReference type="PANTHER" id="PTHR43798:SF33">
    <property type="entry name" value="HYDROLASE, PUTATIVE (AFU_ORTHOLOGUE AFUA_2G14860)-RELATED"/>
    <property type="match status" value="1"/>
</dbReference>
<dbReference type="Pfam" id="PF12697">
    <property type="entry name" value="Abhydrolase_6"/>
    <property type="match status" value="1"/>
</dbReference>
<evidence type="ECO:0000313" key="3">
    <source>
        <dbReference type="EMBL" id="BDT99984.1"/>
    </source>
</evidence>
<dbReference type="Pfam" id="PF20680">
    <property type="entry name" value="DUF6817"/>
    <property type="match status" value="1"/>
</dbReference>
<evidence type="ECO:0000259" key="1">
    <source>
        <dbReference type="Pfam" id="PF12697"/>
    </source>
</evidence>
<dbReference type="GO" id="GO:0016787">
    <property type="term" value="F:hydrolase activity"/>
    <property type="evidence" value="ECO:0007669"/>
    <property type="project" value="UniProtKB-KW"/>
</dbReference>
<gene>
    <name evidence="3" type="ORF">IFM12276_30130</name>
</gene>
<organism evidence="3 4">
    <name type="scientific">Nocardia sputorum</name>
    <dbReference type="NCBI Taxonomy" id="2984338"/>
    <lineage>
        <taxon>Bacteria</taxon>
        <taxon>Bacillati</taxon>
        <taxon>Actinomycetota</taxon>
        <taxon>Actinomycetes</taxon>
        <taxon>Mycobacteriales</taxon>
        <taxon>Nocardiaceae</taxon>
        <taxon>Nocardia</taxon>
    </lineage>
</organism>
<accession>A0ABM8CYA8</accession>
<dbReference type="Gene3D" id="3.40.50.1820">
    <property type="entry name" value="alpha/beta hydrolase"/>
    <property type="match status" value="2"/>
</dbReference>
<dbReference type="InterPro" id="IPR050266">
    <property type="entry name" value="AB_hydrolase_sf"/>
</dbReference>
<keyword evidence="4" id="KW-1185">Reference proteome</keyword>
<feature type="domain" description="AB hydrolase-1" evidence="1">
    <location>
        <begin position="24"/>
        <end position="215"/>
    </location>
</feature>
<dbReference type="PANTHER" id="PTHR43798">
    <property type="entry name" value="MONOACYLGLYCEROL LIPASE"/>
    <property type="match status" value="1"/>
</dbReference>